<dbReference type="AlphaFoldDB" id="A0A1H3KVC1"/>
<protein>
    <submittedName>
        <fullName evidence="1">Uncharacterized protein</fullName>
    </submittedName>
</protein>
<proteinExistence type="predicted"/>
<dbReference type="Proteomes" id="UP000199286">
    <property type="component" value="Unassembled WGS sequence"/>
</dbReference>
<accession>A0A1H3KVC1</accession>
<evidence type="ECO:0000313" key="1">
    <source>
        <dbReference type="EMBL" id="SDY55615.1"/>
    </source>
</evidence>
<dbReference type="OrthoDB" id="7877230at2"/>
<reference evidence="1 2" key="1">
    <citation type="submission" date="2016-10" db="EMBL/GenBank/DDBJ databases">
        <authorList>
            <person name="de Groot N.N."/>
        </authorList>
    </citation>
    <scope>NUCLEOTIDE SEQUENCE [LARGE SCALE GENOMIC DNA]</scope>
    <source>
        <strain evidence="1 2">DSM 26880</strain>
    </source>
</reference>
<name>A0A1H3KVC1_9RHOB</name>
<evidence type="ECO:0000313" key="2">
    <source>
        <dbReference type="Proteomes" id="UP000199286"/>
    </source>
</evidence>
<organism evidence="1 2">
    <name type="scientific">Citreimonas salinaria</name>
    <dbReference type="NCBI Taxonomy" id="321339"/>
    <lineage>
        <taxon>Bacteria</taxon>
        <taxon>Pseudomonadati</taxon>
        <taxon>Pseudomonadota</taxon>
        <taxon>Alphaproteobacteria</taxon>
        <taxon>Rhodobacterales</taxon>
        <taxon>Roseobacteraceae</taxon>
        <taxon>Citreimonas</taxon>
    </lineage>
</organism>
<keyword evidence="2" id="KW-1185">Reference proteome</keyword>
<sequence>MADGIRVTDTGTLAGLDHVLTIYQGSVGRLSSTGLGTILAASGPVAEAITAAANGLNRLAPARVASTANLTLSGAATIDGVAVATGDRVLVSGQNDATANGVYVVDTAGAWARATDADSDAEIALAICHVLEGDTYTGTTWLVIGSPSIGSDEIEWRQMAGLNSSETLAARAAAAESAATAEGAAEIAQTAAGTAGTAATTATGQADLANDHRLASASSAADASVAKSQAELAALSAGAPLYTEMPADLSGVPSPFYVNDTVGLKVYTHDGSSETHEGWIGRVKFATPAELFAYGGVLGSPGLEIEAGPWRYEIVSSGEMKTTAGGDGIKAQPSAGGIYEVEQLGGAPDGVTDNAPLANALLAQIAADGVGTLRFAGAGTYLMRVTGDHPTAAGHKVCAHITGSNTTIVVEEGATVKLADGEQTDATGSVDLFGGDLALGGIRFVIHGRLDNNKGGQTGWTGGYGQAGAGGCNILMKGLTPGGHYAVSGSGELGGCYANPIDIGASAAIAEDARFHLGGNLLFRNCGEGPEIIGFGRVEVTSGRYVIDDGSATAGDCLEIARCGEAVVHYFEAEATNGSSIPGSLFEFYGTRVATVHSFRGVGVGDLWGVGSPTGGPGAGQFPVTTVRNGYFADQSLANVLWDSYQSAANPNTLTLENVEIRNCGNLFNIIGDDTAGPLVFRNVRAIGCKAGVVSGSRKHIWHGGGNVDSTDLGFRFQASANNQTRNIDWRDLDFTGSALRNQVGALTYTGFKLKGRMIRCAVSAFNRWPLADANVDYTECEITGCTPDTETGTSEAMGAFARRYVRQAGGGAVMDEVRNPCANAVLEVVNNRGDVMTLEHNSPTDGVPLFNKSGVNDTLADQVSRTYRYRTETEAATAGYYEV</sequence>
<dbReference type="STRING" id="321339.SAMN05444340_110108"/>
<gene>
    <name evidence="1" type="ORF">SAMN05444340_110108</name>
</gene>
<dbReference type="EMBL" id="FNPF01000010">
    <property type="protein sequence ID" value="SDY55615.1"/>
    <property type="molecule type" value="Genomic_DNA"/>
</dbReference>
<dbReference type="RefSeq" id="WP_089883864.1">
    <property type="nucleotide sequence ID" value="NZ_FNPF01000010.1"/>
</dbReference>